<reference evidence="2" key="1">
    <citation type="submission" date="2022-11" db="UniProtKB">
        <authorList>
            <consortium name="WormBaseParasite"/>
        </authorList>
    </citation>
    <scope>IDENTIFICATION</scope>
</reference>
<evidence type="ECO:0000313" key="2">
    <source>
        <dbReference type="WBParaSite" id="PEQ_0000775101-mRNA-1"/>
    </source>
</evidence>
<sequence>MLSICDTPRVHSSALSELKQSIVKLWRHADKLKESSWIKSAVGECDIEALKRNFDTLLNAISTDQKWSTLVGKSLLDVAFMLITDKGKVDLKITNGRFFVAASFIIFTNGHLDVIVSIVLEHTAQVLNSWKSLQKLTDVVCCLKEETGIALVRALLPVIVQREQLVAAIVTEMRRHALQTMGINTTVGNNNAAIEVISILRRALSQPASTRSLLYKYGSSNICPLS</sequence>
<evidence type="ECO:0000313" key="1">
    <source>
        <dbReference type="Proteomes" id="UP000887564"/>
    </source>
</evidence>
<protein>
    <submittedName>
        <fullName evidence="2">Uncharacterized protein</fullName>
    </submittedName>
</protein>
<dbReference type="GO" id="GO:0006281">
    <property type="term" value="P:DNA repair"/>
    <property type="evidence" value="ECO:0007669"/>
    <property type="project" value="InterPro"/>
</dbReference>
<name>A0A914RN77_PAREQ</name>
<keyword evidence="1" id="KW-1185">Reference proteome</keyword>
<dbReference type="PANTHER" id="PTHR21818">
    <property type="entry name" value="BC025462 PROTEIN"/>
    <property type="match status" value="1"/>
</dbReference>
<dbReference type="InterPro" id="IPR026171">
    <property type="entry name" value="FANCI"/>
</dbReference>
<dbReference type="Proteomes" id="UP000887564">
    <property type="component" value="Unplaced"/>
</dbReference>
<accession>A0A914RN77</accession>
<proteinExistence type="predicted"/>
<dbReference type="GO" id="GO:0070182">
    <property type="term" value="F:DNA polymerase binding"/>
    <property type="evidence" value="ECO:0007669"/>
    <property type="project" value="TreeGrafter"/>
</dbReference>
<organism evidence="1 2">
    <name type="scientific">Parascaris equorum</name>
    <name type="common">Equine roundworm</name>
    <dbReference type="NCBI Taxonomy" id="6256"/>
    <lineage>
        <taxon>Eukaryota</taxon>
        <taxon>Metazoa</taxon>
        <taxon>Ecdysozoa</taxon>
        <taxon>Nematoda</taxon>
        <taxon>Chromadorea</taxon>
        <taxon>Rhabditida</taxon>
        <taxon>Spirurina</taxon>
        <taxon>Ascaridomorpha</taxon>
        <taxon>Ascaridoidea</taxon>
        <taxon>Ascarididae</taxon>
        <taxon>Parascaris</taxon>
    </lineage>
</organism>
<dbReference type="WBParaSite" id="PEQ_0000775101-mRNA-1">
    <property type="protein sequence ID" value="PEQ_0000775101-mRNA-1"/>
    <property type="gene ID" value="PEQ_0000775101"/>
</dbReference>
<dbReference type="PANTHER" id="PTHR21818:SF0">
    <property type="entry name" value="FANCONI ANEMIA GROUP I PROTEIN"/>
    <property type="match status" value="1"/>
</dbReference>
<dbReference type="AlphaFoldDB" id="A0A914RN77"/>